<dbReference type="AlphaFoldDB" id="A0A8D8W6V7"/>
<organism evidence="1">
    <name type="scientific">Cacopsylla melanoneura</name>
    <dbReference type="NCBI Taxonomy" id="428564"/>
    <lineage>
        <taxon>Eukaryota</taxon>
        <taxon>Metazoa</taxon>
        <taxon>Ecdysozoa</taxon>
        <taxon>Arthropoda</taxon>
        <taxon>Hexapoda</taxon>
        <taxon>Insecta</taxon>
        <taxon>Pterygota</taxon>
        <taxon>Neoptera</taxon>
        <taxon>Paraneoptera</taxon>
        <taxon>Hemiptera</taxon>
        <taxon>Sternorrhyncha</taxon>
        <taxon>Psylloidea</taxon>
        <taxon>Psyllidae</taxon>
        <taxon>Psyllinae</taxon>
        <taxon>Cacopsylla</taxon>
    </lineage>
</organism>
<name>A0A8D8W6V7_9HEMI</name>
<reference evidence="1" key="1">
    <citation type="submission" date="2021-05" db="EMBL/GenBank/DDBJ databases">
        <authorList>
            <person name="Alioto T."/>
            <person name="Alioto T."/>
            <person name="Gomez Garrido J."/>
        </authorList>
    </citation>
    <scope>NUCLEOTIDE SEQUENCE</scope>
</reference>
<protein>
    <submittedName>
        <fullName evidence="1">Uncharacterized protein</fullName>
    </submittedName>
</protein>
<sequence length="104" mass="12020">MQTIIGNTNNQWKHTQSLVIQTITGNNQWKYKQSLKIQSILEAQSNLEGVNKKTLPLLDWASKKAATTFARETLDCSTEMTLCVPTKQRRTTIRHFEEHNKMMV</sequence>
<proteinExistence type="predicted"/>
<accession>A0A8D8W6V7</accession>
<dbReference type="EMBL" id="HBUF01150022">
    <property type="protein sequence ID" value="CAG6648018.1"/>
    <property type="molecule type" value="Transcribed_RNA"/>
</dbReference>
<evidence type="ECO:0000313" key="1">
    <source>
        <dbReference type="EMBL" id="CAG6648018.1"/>
    </source>
</evidence>